<evidence type="ECO:0000256" key="1">
    <source>
        <dbReference type="SAM" id="SignalP"/>
    </source>
</evidence>
<keyword evidence="3" id="KW-1185">Reference proteome</keyword>
<feature type="chain" id="PRO_5046147920" description="DKNYY family protein" evidence="1">
    <location>
        <begin position="25"/>
        <end position="200"/>
    </location>
</feature>
<proteinExistence type="predicted"/>
<dbReference type="EMBL" id="PRDM01000006">
    <property type="protein sequence ID" value="MBE8727815.1"/>
    <property type="molecule type" value="Genomic_DNA"/>
</dbReference>
<organism evidence="2 3">
    <name type="scientific">Flavobacterium hungaricum</name>
    <dbReference type="NCBI Taxonomy" id="2082725"/>
    <lineage>
        <taxon>Bacteria</taxon>
        <taxon>Pseudomonadati</taxon>
        <taxon>Bacteroidota</taxon>
        <taxon>Flavobacteriia</taxon>
        <taxon>Flavobacteriales</taxon>
        <taxon>Flavobacteriaceae</taxon>
        <taxon>Flavobacterium</taxon>
    </lineage>
</organism>
<feature type="signal peptide" evidence="1">
    <location>
        <begin position="1"/>
        <end position="24"/>
    </location>
</feature>
<keyword evidence="1" id="KW-0732">Signal</keyword>
<sequence>MTRLKTILSFGFLFCFLTVCNSQSQNKKQNSTHNVYSESGSKLCKCPMQFDLKDSIKLTHIKNQFYRSETGHLYEKTIAAKEIKNKLTDFTYFNGSLFQQIDPITFRPLDGWYAKDQNYVYFYRPTSGGMQLSKINNADPKTFKLLSGHYRYAKDKNYFYDESEVISGFTPSKTNLKLDRKKRVSEMSCDTKKFKFEVVD</sequence>
<accession>A0ABR9TR04</accession>
<dbReference type="Pfam" id="PF13644">
    <property type="entry name" value="DKNYY"/>
    <property type="match status" value="1"/>
</dbReference>
<evidence type="ECO:0000313" key="2">
    <source>
        <dbReference type="EMBL" id="MBE8727815.1"/>
    </source>
</evidence>
<dbReference type="InterPro" id="IPR027375">
    <property type="entry name" value="DKNYY"/>
</dbReference>
<dbReference type="Proteomes" id="UP000640614">
    <property type="component" value="Unassembled WGS sequence"/>
</dbReference>
<evidence type="ECO:0008006" key="4">
    <source>
        <dbReference type="Google" id="ProtNLM"/>
    </source>
</evidence>
<evidence type="ECO:0000313" key="3">
    <source>
        <dbReference type="Proteomes" id="UP000640614"/>
    </source>
</evidence>
<reference evidence="2 3" key="1">
    <citation type="submission" date="2018-07" db="EMBL/GenBank/DDBJ databases">
        <title>Genome assembly of strain KB82.</title>
        <authorList>
            <person name="Kukolya J."/>
            <person name="Horvath B."/>
            <person name="Nagy I."/>
            <person name="Toth A."/>
        </authorList>
    </citation>
    <scope>NUCLEOTIDE SEQUENCE [LARGE SCALE GENOMIC DNA]</scope>
    <source>
        <strain evidence="2 3">Kb82</strain>
    </source>
</reference>
<gene>
    <name evidence="2" type="ORF">C4F50_23100</name>
</gene>
<protein>
    <recommendedName>
        <fullName evidence="4">DKNYY family protein</fullName>
    </recommendedName>
</protein>
<name>A0ABR9TR04_9FLAO</name>
<comment type="caution">
    <text evidence="2">The sequence shown here is derived from an EMBL/GenBank/DDBJ whole genome shotgun (WGS) entry which is preliminary data.</text>
</comment>